<evidence type="ECO:0000313" key="4">
    <source>
        <dbReference type="EMBL" id="KAI3902052.1"/>
    </source>
</evidence>
<protein>
    <recommendedName>
        <fullName evidence="3">Large ribosomal subunit protein uL15/eL18 domain-containing protein</fullName>
    </recommendedName>
</protein>
<dbReference type="Proteomes" id="UP001202328">
    <property type="component" value="Unassembled WGS sequence"/>
</dbReference>
<keyword evidence="2" id="KW-0687">Ribonucleoprotein</keyword>
<dbReference type="GO" id="GO:1990904">
    <property type="term" value="C:ribonucleoprotein complex"/>
    <property type="evidence" value="ECO:0007669"/>
    <property type="project" value="UniProtKB-KW"/>
</dbReference>
<sequence length="130" mass="14640">MVQEQRWGRLYRLELSAGVNSINQFGSPVCSLKFRDNGTDLWAIAQLLGSELRPSIHGCMELQSELIKLRNCSQWWQCKVRIEKAGGECVTFDQLALKAPLGQNTNFVMAIIPCGSTWAPQCENEVLLVR</sequence>
<organism evidence="4 5">
    <name type="scientific">Papaver atlanticum</name>
    <dbReference type="NCBI Taxonomy" id="357466"/>
    <lineage>
        <taxon>Eukaryota</taxon>
        <taxon>Viridiplantae</taxon>
        <taxon>Streptophyta</taxon>
        <taxon>Embryophyta</taxon>
        <taxon>Tracheophyta</taxon>
        <taxon>Spermatophyta</taxon>
        <taxon>Magnoliopsida</taxon>
        <taxon>Ranunculales</taxon>
        <taxon>Papaveraceae</taxon>
        <taxon>Papaveroideae</taxon>
        <taxon>Papaver</taxon>
    </lineage>
</organism>
<dbReference type="Pfam" id="PF17135">
    <property type="entry name" value="Ribosomal_L18"/>
    <property type="match status" value="1"/>
</dbReference>
<dbReference type="InterPro" id="IPR021131">
    <property type="entry name" value="Ribosomal_uL15/eL18"/>
</dbReference>
<keyword evidence="1" id="KW-0689">Ribosomal protein</keyword>
<dbReference type="GO" id="GO:0005840">
    <property type="term" value="C:ribosome"/>
    <property type="evidence" value="ECO:0007669"/>
    <property type="project" value="UniProtKB-KW"/>
</dbReference>
<evidence type="ECO:0000256" key="1">
    <source>
        <dbReference type="ARBA" id="ARBA00022980"/>
    </source>
</evidence>
<proteinExistence type="predicted"/>
<accession>A0AAD4SDS5</accession>
<dbReference type="EMBL" id="JAJJMB010011474">
    <property type="protein sequence ID" value="KAI3902052.1"/>
    <property type="molecule type" value="Genomic_DNA"/>
</dbReference>
<keyword evidence="5" id="KW-1185">Reference proteome</keyword>
<dbReference type="AlphaFoldDB" id="A0AAD4SDS5"/>
<dbReference type="Gene3D" id="3.100.10.10">
    <property type="match status" value="1"/>
</dbReference>
<name>A0AAD4SDS5_9MAGN</name>
<feature type="domain" description="Large ribosomal subunit protein uL15/eL18" evidence="3">
    <location>
        <begin position="78"/>
        <end position="107"/>
    </location>
</feature>
<reference evidence="4" key="1">
    <citation type="submission" date="2022-04" db="EMBL/GenBank/DDBJ databases">
        <title>A functionally conserved STORR gene fusion in Papaver species that diverged 16.8 million years ago.</title>
        <authorList>
            <person name="Catania T."/>
        </authorList>
    </citation>
    <scope>NUCLEOTIDE SEQUENCE</scope>
    <source>
        <strain evidence="4">S-188037</strain>
    </source>
</reference>
<comment type="caution">
    <text evidence="4">The sequence shown here is derived from an EMBL/GenBank/DDBJ whole genome shotgun (WGS) entry which is preliminary data.</text>
</comment>
<evidence type="ECO:0000259" key="3">
    <source>
        <dbReference type="Pfam" id="PF17135"/>
    </source>
</evidence>
<evidence type="ECO:0000313" key="5">
    <source>
        <dbReference type="Proteomes" id="UP001202328"/>
    </source>
</evidence>
<evidence type="ECO:0000256" key="2">
    <source>
        <dbReference type="ARBA" id="ARBA00023274"/>
    </source>
</evidence>
<gene>
    <name evidence="4" type="ORF">MKW98_013726</name>
</gene>